<accession>E4URC2</accession>
<dbReference type="AlphaFoldDB" id="E4URC2"/>
<gene>
    <name evidence="1" type="ORF">MGYG_03190</name>
</gene>
<name>E4URC2_ARTGP</name>
<dbReference type="EMBL" id="DS989823">
    <property type="protein sequence ID" value="EFR00185.1"/>
    <property type="molecule type" value="Genomic_DNA"/>
</dbReference>
<dbReference type="RefSeq" id="XP_003175667.1">
    <property type="nucleotide sequence ID" value="XM_003175619.1"/>
</dbReference>
<keyword evidence="2" id="KW-1185">Reference proteome</keyword>
<evidence type="ECO:0000313" key="1">
    <source>
        <dbReference type="EMBL" id="EFR00185.1"/>
    </source>
</evidence>
<dbReference type="Proteomes" id="UP000002669">
    <property type="component" value="Unassembled WGS sequence"/>
</dbReference>
<protein>
    <submittedName>
        <fullName evidence="1">Uncharacterized protein</fullName>
    </submittedName>
</protein>
<dbReference type="InParanoid" id="E4URC2"/>
<dbReference type="HOGENOM" id="CLU_2721732_0_0_1"/>
<evidence type="ECO:0000313" key="2">
    <source>
        <dbReference type="Proteomes" id="UP000002669"/>
    </source>
</evidence>
<proteinExistence type="predicted"/>
<organism evidence="2">
    <name type="scientific">Arthroderma gypseum (strain ATCC MYA-4604 / CBS 118893)</name>
    <name type="common">Microsporum gypseum</name>
    <dbReference type="NCBI Taxonomy" id="535722"/>
    <lineage>
        <taxon>Eukaryota</taxon>
        <taxon>Fungi</taxon>
        <taxon>Dikarya</taxon>
        <taxon>Ascomycota</taxon>
        <taxon>Pezizomycotina</taxon>
        <taxon>Eurotiomycetes</taxon>
        <taxon>Eurotiomycetidae</taxon>
        <taxon>Onygenales</taxon>
        <taxon>Arthrodermataceae</taxon>
        <taxon>Nannizzia</taxon>
    </lineage>
</organism>
<reference evidence="2" key="1">
    <citation type="journal article" date="2012" name="MBio">
        <title>Comparative genome analysis of Trichophyton rubrum and related dermatophytes reveals candidate genes involved in infection.</title>
        <authorList>
            <person name="Martinez D.A."/>
            <person name="Oliver B.G."/>
            <person name="Graeser Y."/>
            <person name="Goldberg J.M."/>
            <person name="Li W."/>
            <person name="Martinez-Rossi N.M."/>
            <person name="Monod M."/>
            <person name="Shelest E."/>
            <person name="Barton R.C."/>
            <person name="Birch E."/>
            <person name="Brakhage A.A."/>
            <person name="Chen Z."/>
            <person name="Gurr S.J."/>
            <person name="Heiman D."/>
            <person name="Heitman J."/>
            <person name="Kosti I."/>
            <person name="Rossi A."/>
            <person name="Saif S."/>
            <person name="Samalova M."/>
            <person name="Saunders C.W."/>
            <person name="Shea T."/>
            <person name="Summerbell R.C."/>
            <person name="Xu J."/>
            <person name="Young S."/>
            <person name="Zeng Q."/>
            <person name="Birren B.W."/>
            <person name="Cuomo C.A."/>
            <person name="White T.C."/>
        </authorList>
    </citation>
    <scope>NUCLEOTIDE SEQUENCE [LARGE SCALE GENOMIC DNA]</scope>
    <source>
        <strain evidence="2">ATCC MYA-4604 / CBS 118893</strain>
    </source>
</reference>
<dbReference type="GeneID" id="10030975"/>
<sequence length="72" mass="7919">MAWHDTALGRSGLARKPNEEVGIQMNKHAWSRSVVYAKIERRLKPDLGSLGAYENQLNQGKASMGAKVLVLA</sequence>
<dbReference type="VEuPathDB" id="FungiDB:MGYG_03190"/>